<evidence type="ECO:0000256" key="9">
    <source>
        <dbReference type="ARBA" id="ARBA00023136"/>
    </source>
</evidence>
<keyword evidence="7 11" id="KW-1133">Transmembrane helix</keyword>
<dbReference type="HOGENOM" id="CLU_015642_1_0_1"/>
<feature type="compositionally biased region" description="Polar residues" evidence="10">
    <location>
        <begin position="664"/>
        <end position="673"/>
    </location>
</feature>
<dbReference type="GO" id="GO:0051072">
    <property type="term" value="P:4,6-pyruvylated galactose residue biosynthetic process"/>
    <property type="evidence" value="ECO:0007669"/>
    <property type="project" value="TreeGrafter"/>
</dbReference>
<evidence type="ECO:0000256" key="8">
    <source>
        <dbReference type="ARBA" id="ARBA00023034"/>
    </source>
</evidence>
<evidence type="ECO:0000313" key="13">
    <source>
        <dbReference type="Proteomes" id="UP000054549"/>
    </source>
</evidence>
<dbReference type="PANTHER" id="PTHR11214:SF333">
    <property type="entry name" value="GLYCOSYLTRANSFERASE FAMILY 31 PROTEIN"/>
    <property type="match status" value="1"/>
</dbReference>
<feature type="transmembrane region" description="Helical" evidence="11">
    <location>
        <begin position="148"/>
        <end position="172"/>
    </location>
</feature>
<comment type="subcellular location">
    <subcellularLocation>
        <location evidence="1">Golgi apparatus membrane</location>
        <topology evidence="1">Single-pass type II membrane protein</topology>
    </subcellularLocation>
</comment>
<dbReference type="EMBL" id="KN818223">
    <property type="protein sequence ID" value="KIL70851.1"/>
    <property type="molecule type" value="Genomic_DNA"/>
</dbReference>
<keyword evidence="3" id="KW-0328">Glycosyltransferase</keyword>
<feature type="compositionally biased region" description="Low complexity" evidence="10">
    <location>
        <begin position="19"/>
        <end position="29"/>
    </location>
</feature>
<dbReference type="InParanoid" id="A0A0C2XMP9"/>
<evidence type="ECO:0000256" key="5">
    <source>
        <dbReference type="ARBA" id="ARBA00022692"/>
    </source>
</evidence>
<feature type="region of interest" description="Disordered" evidence="10">
    <location>
        <begin position="55"/>
        <end position="90"/>
    </location>
</feature>
<reference evidence="12 13" key="1">
    <citation type="submission" date="2014-04" db="EMBL/GenBank/DDBJ databases">
        <title>Evolutionary Origins and Diversification of the Mycorrhizal Mutualists.</title>
        <authorList>
            <consortium name="DOE Joint Genome Institute"/>
            <consortium name="Mycorrhizal Genomics Consortium"/>
            <person name="Kohler A."/>
            <person name="Kuo A."/>
            <person name="Nagy L.G."/>
            <person name="Floudas D."/>
            <person name="Copeland A."/>
            <person name="Barry K.W."/>
            <person name="Cichocki N."/>
            <person name="Veneault-Fourrey C."/>
            <person name="LaButti K."/>
            <person name="Lindquist E.A."/>
            <person name="Lipzen A."/>
            <person name="Lundell T."/>
            <person name="Morin E."/>
            <person name="Murat C."/>
            <person name="Riley R."/>
            <person name="Ohm R."/>
            <person name="Sun H."/>
            <person name="Tunlid A."/>
            <person name="Henrissat B."/>
            <person name="Grigoriev I.V."/>
            <person name="Hibbett D.S."/>
            <person name="Martin F."/>
        </authorList>
    </citation>
    <scope>NUCLEOTIDE SEQUENCE [LARGE SCALE GENOMIC DNA]</scope>
    <source>
        <strain evidence="12 13">Koide BX008</strain>
    </source>
</reference>
<dbReference type="GO" id="GO:0000139">
    <property type="term" value="C:Golgi membrane"/>
    <property type="evidence" value="ECO:0007669"/>
    <property type="project" value="UniProtKB-SubCell"/>
</dbReference>
<name>A0A0C2XMP9_AMAMK</name>
<evidence type="ECO:0000256" key="7">
    <source>
        <dbReference type="ARBA" id="ARBA00022989"/>
    </source>
</evidence>
<gene>
    <name evidence="12" type="ORF">M378DRAFT_155785</name>
</gene>
<sequence length="684" mass="78348">MAFSYGRRPHRQDRRYVYSSSTDSDGTTHTRSRLLPSPKSSELYSLNTRLSYTSTTSTAESTPLSSRPHSPHHIHYPSQPSSPCFSGSEESDADPAYMAFTNRRTTWWRDDWSTPYRGRRRSSWPCFRAFRRWSKRLFRLLFSRGHPYTVVLTLFLLCVFGLFLTLLLMHILNPDKEPLPWRAYCAAPELVSSWTLNSINATTGNSYPPFNASKLDDLPPAGIFIGVFSVDSAFERRMLIRSTWASHPRSRGGAGEGDGGAGTSRTVVRFVLGQPRKSLERRVKLEMDTYNDIVLLPIVENMNKGKTHTYFSWAAINAWVPPSAAALPVPRYSYVNETASPPPLASHDPYQTWQDIHLGKSRSWVRPDFVVKVDDDAFVILAELEARLRHELYNKPDSKDRPLTTSTPVPVLSEADPLVYWGYLVTNRLHQFMAGELYALSWSLVDWVANEPSIKGITKGKEDKQTSKWMRMHPNASDIRWTSDRCWIYDHPRSGTVYSHGFLFPSEVTRVRQGLRPVLDQSDFNQSVFWPARTVSPPPLWSRSSVSTFGVRYTPPVPDLSMEHSVEALVEGSEMSMLREGRPVTPEHAWRHREGRRTRYQGARIGGTVVVHFIKQHMWFFETALALLEGEEMSEFEKYRSSEVQRLEIEQGSNTDEETESSRTKGPQPTPTRFQLRVQVPHRR</sequence>
<dbReference type="AlphaFoldDB" id="A0A0C2XMP9"/>
<evidence type="ECO:0000256" key="6">
    <source>
        <dbReference type="ARBA" id="ARBA00022968"/>
    </source>
</evidence>
<dbReference type="STRING" id="946122.A0A0C2XMP9"/>
<dbReference type="GO" id="GO:0016758">
    <property type="term" value="F:hexosyltransferase activity"/>
    <property type="evidence" value="ECO:0007669"/>
    <property type="project" value="InterPro"/>
</dbReference>
<evidence type="ECO:0000256" key="1">
    <source>
        <dbReference type="ARBA" id="ARBA00004323"/>
    </source>
</evidence>
<evidence type="ECO:0000313" key="12">
    <source>
        <dbReference type="EMBL" id="KIL70851.1"/>
    </source>
</evidence>
<keyword evidence="9 11" id="KW-0472">Membrane</keyword>
<evidence type="ECO:0000256" key="11">
    <source>
        <dbReference type="SAM" id="Phobius"/>
    </source>
</evidence>
<feature type="region of interest" description="Disordered" evidence="10">
    <location>
        <begin position="641"/>
        <end position="684"/>
    </location>
</feature>
<dbReference type="Proteomes" id="UP000054549">
    <property type="component" value="Unassembled WGS sequence"/>
</dbReference>
<accession>A0A0C2XMP9</accession>
<feature type="region of interest" description="Disordered" evidence="10">
    <location>
        <begin position="1"/>
        <end position="39"/>
    </location>
</feature>
<keyword evidence="6" id="KW-0735">Signal-anchor</keyword>
<comment type="similarity">
    <text evidence="2">Belongs to the glycosyltransferase 31 family.</text>
</comment>
<dbReference type="OrthoDB" id="2139606at2759"/>
<evidence type="ECO:0000256" key="10">
    <source>
        <dbReference type="SAM" id="MobiDB-lite"/>
    </source>
</evidence>
<organism evidence="12 13">
    <name type="scientific">Amanita muscaria (strain Koide BX008)</name>
    <dbReference type="NCBI Taxonomy" id="946122"/>
    <lineage>
        <taxon>Eukaryota</taxon>
        <taxon>Fungi</taxon>
        <taxon>Dikarya</taxon>
        <taxon>Basidiomycota</taxon>
        <taxon>Agaricomycotina</taxon>
        <taxon>Agaricomycetes</taxon>
        <taxon>Agaricomycetidae</taxon>
        <taxon>Agaricales</taxon>
        <taxon>Pluteineae</taxon>
        <taxon>Amanitaceae</taxon>
        <taxon>Amanita</taxon>
    </lineage>
</organism>
<keyword evidence="4 12" id="KW-0808">Transferase</keyword>
<proteinExistence type="inferred from homology"/>
<keyword evidence="5 11" id="KW-0812">Transmembrane</keyword>
<dbReference type="InterPro" id="IPR002659">
    <property type="entry name" value="Glyco_trans_31"/>
</dbReference>
<dbReference type="PANTHER" id="PTHR11214">
    <property type="entry name" value="BETA-1,3-N-ACETYLGLUCOSAMINYLTRANSFERASE"/>
    <property type="match status" value="1"/>
</dbReference>
<evidence type="ECO:0000256" key="2">
    <source>
        <dbReference type="ARBA" id="ARBA00008661"/>
    </source>
</evidence>
<feature type="compositionally biased region" description="Low complexity" evidence="10">
    <location>
        <begin position="55"/>
        <end position="66"/>
    </location>
</feature>
<evidence type="ECO:0000256" key="3">
    <source>
        <dbReference type="ARBA" id="ARBA00022676"/>
    </source>
</evidence>
<evidence type="ECO:0000256" key="4">
    <source>
        <dbReference type="ARBA" id="ARBA00022679"/>
    </source>
</evidence>
<keyword evidence="13" id="KW-1185">Reference proteome</keyword>
<protein>
    <submittedName>
        <fullName evidence="12">Glycosyltransferase family 31 protein</fullName>
    </submittedName>
</protein>
<keyword evidence="8" id="KW-0333">Golgi apparatus</keyword>